<evidence type="ECO:0000313" key="2">
    <source>
        <dbReference type="Proteomes" id="UP000305948"/>
    </source>
</evidence>
<keyword evidence="2" id="KW-1185">Reference proteome</keyword>
<proteinExistence type="predicted"/>
<protein>
    <submittedName>
        <fullName evidence="1">Uncharacterized protein</fullName>
    </submittedName>
</protein>
<reference evidence="1 2" key="1">
    <citation type="journal article" date="2019" name="Nat. Ecol. Evol.">
        <title>Megaphylogeny resolves global patterns of mushroom evolution.</title>
        <authorList>
            <person name="Varga T."/>
            <person name="Krizsan K."/>
            <person name="Foldi C."/>
            <person name="Dima B."/>
            <person name="Sanchez-Garcia M."/>
            <person name="Sanchez-Ramirez S."/>
            <person name="Szollosi G.J."/>
            <person name="Szarkandi J.G."/>
            <person name="Papp V."/>
            <person name="Albert L."/>
            <person name="Andreopoulos W."/>
            <person name="Angelini C."/>
            <person name="Antonin V."/>
            <person name="Barry K.W."/>
            <person name="Bougher N.L."/>
            <person name="Buchanan P."/>
            <person name="Buyck B."/>
            <person name="Bense V."/>
            <person name="Catcheside P."/>
            <person name="Chovatia M."/>
            <person name="Cooper J."/>
            <person name="Damon W."/>
            <person name="Desjardin D."/>
            <person name="Finy P."/>
            <person name="Geml J."/>
            <person name="Haridas S."/>
            <person name="Hughes K."/>
            <person name="Justo A."/>
            <person name="Karasinski D."/>
            <person name="Kautmanova I."/>
            <person name="Kiss B."/>
            <person name="Kocsube S."/>
            <person name="Kotiranta H."/>
            <person name="LaButti K.M."/>
            <person name="Lechner B.E."/>
            <person name="Liimatainen K."/>
            <person name="Lipzen A."/>
            <person name="Lukacs Z."/>
            <person name="Mihaltcheva S."/>
            <person name="Morgado L.N."/>
            <person name="Niskanen T."/>
            <person name="Noordeloos M.E."/>
            <person name="Ohm R.A."/>
            <person name="Ortiz-Santana B."/>
            <person name="Ovrebo C."/>
            <person name="Racz N."/>
            <person name="Riley R."/>
            <person name="Savchenko A."/>
            <person name="Shiryaev A."/>
            <person name="Soop K."/>
            <person name="Spirin V."/>
            <person name="Szebenyi C."/>
            <person name="Tomsovsky M."/>
            <person name="Tulloss R.E."/>
            <person name="Uehling J."/>
            <person name="Grigoriev I.V."/>
            <person name="Vagvolgyi C."/>
            <person name="Papp T."/>
            <person name="Martin F.M."/>
            <person name="Miettinen O."/>
            <person name="Hibbett D.S."/>
            <person name="Nagy L.G."/>
        </authorList>
    </citation>
    <scope>NUCLEOTIDE SEQUENCE [LARGE SCALE GENOMIC DNA]</scope>
    <source>
        <strain evidence="1 2">OMC1185</strain>
    </source>
</reference>
<sequence>MDEVQVEDRYVARTLEWIPEEFRGGLWTSTPCRRCMLSSRTFYDKLGLTAAVRYL</sequence>
<evidence type="ECO:0000313" key="1">
    <source>
        <dbReference type="EMBL" id="TFK51321.1"/>
    </source>
</evidence>
<dbReference type="AlphaFoldDB" id="A0A5C3NBT0"/>
<dbReference type="Proteomes" id="UP000305948">
    <property type="component" value="Unassembled WGS sequence"/>
</dbReference>
<gene>
    <name evidence="1" type="ORF">OE88DRAFT_1533300</name>
</gene>
<dbReference type="EMBL" id="ML213511">
    <property type="protein sequence ID" value="TFK51321.1"/>
    <property type="molecule type" value="Genomic_DNA"/>
</dbReference>
<accession>A0A5C3NBT0</accession>
<name>A0A5C3NBT0_9AGAM</name>
<organism evidence="1 2">
    <name type="scientific">Heliocybe sulcata</name>
    <dbReference type="NCBI Taxonomy" id="5364"/>
    <lineage>
        <taxon>Eukaryota</taxon>
        <taxon>Fungi</taxon>
        <taxon>Dikarya</taxon>
        <taxon>Basidiomycota</taxon>
        <taxon>Agaricomycotina</taxon>
        <taxon>Agaricomycetes</taxon>
        <taxon>Gloeophyllales</taxon>
        <taxon>Gloeophyllaceae</taxon>
        <taxon>Heliocybe</taxon>
    </lineage>
</organism>